<reference evidence="2" key="1">
    <citation type="submission" date="2023-11" db="EMBL/GenBank/DDBJ databases">
        <authorList>
            <person name="Alioto T."/>
            <person name="Alioto T."/>
            <person name="Gomez Garrido J."/>
        </authorList>
    </citation>
    <scope>NUCLEOTIDE SEQUENCE</scope>
</reference>
<proteinExistence type="predicted"/>
<dbReference type="PANTHER" id="PTHR41814:SF1">
    <property type="entry name" value="CELLULASE"/>
    <property type="match status" value="1"/>
</dbReference>
<evidence type="ECO:0000313" key="2">
    <source>
        <dbReference type="EMBL" id="CAK3868409.1"/>
    </source>
</evidence>
<name>A0AAI9E840_9PEZI</name>
<keyword evidence="3" id="KW-1185">Reference proteome</keyword>
<dbReference type="AlphaFoldDB" id="A0AAI9E840"/>
<dbReference type="Pfam" id="PF07470">
    <property type="entry name" value="Glyco_hydro_88"/>
    <property type="match status" value="1"/>
</dbReference>
<dbReference type="InterPro" id="IPR008928">
    <property type="entry name" value="6-hairpin_glycosidase_sf"/>
</dbReference>
<dbReference type="GO" id="GO:0005975">
    <property type="term" value="P:carbohydrate metabolic process"/>
    <property type="evidence" value="ECO:0007669"/>
    <property type="project" value="InterPro"/>
</dbReference>
<organism evidence="2 3">
    <name type="scientific">Lecanosticta acicola</name>
    <dbReference type="NCBI Taxonomy" id="111012"/>
    <lineage>
        <taxon>Eukaryota</taxon>
        <taxon>Fungi</taxon>
        <taxon>Dikarya</taxon>
        <taxon>Ascomycota</taxon>
        <taxon>Pezizomycotina</taxon>
        <taxon>Dothideomycetes</taxon>
        <taxon>Dothideomycetidae</taxon>
        <taxon>Mycosphaerellales</taxon>
        <taxon>Mycosphaerellaceae</taxon>
        <taxon>Lecanosticta</taxon>
    </lineage>
</organism>
<evidence type="ECO:0000313" key="3">
    <source>
        <dbReference type="Proteomes" id="UP001296104"/>
    </source>
</evidence>
<dbReference type="GO" id="GO:0016787">
    <property type="term" value="F:hydrolase activity"/>
    <property type="evidence" value="ECO:0007669"/>
    <property type="project" value="UniProtKB-KW"/>
</dbReference>
<protein>
    <submittedName>
        <fullName evidence="2">Family 88 glycosyl hydrolase</fullName>
    </submittedName>
</protein>
<sequence length="431" mass="47054">MYGAVSRLSALLAAAKARNPPPTDSTSAASPSIYNGDCCSLNIGYSPVATADQAQRLSTHSWEFGTTSEALLELYNPEYSVFSKGAFPNATAPETDVDAVPALCYARRYIELDRPDGSLIDGHGATGDAASLGISAILIGQSDHRYLDAARRQFEHFNDSIPRWPNGAMSAREEHAELRADFISMAPPFLAYYAFGLNETDVIRTAIMQCLLYRQVLQPNDTSASSYGLWQHIVGGPGNEDLGFWSTGNGRAAYGMARVLASTLHFPPLQADKKAHIAIADLFNWIGLILHGAMRVGRDRSGLLRNYLDDVNWFGETSGTTLLTAAVYRLVVLQKEAHQLFVQQTKGIDGKIVERPVTPELLKWADQNRQAVAAHVDENGIASPAVNPLDWTDRTPYTKGSPEGESFLVMLYAAWRDCIQAGVCHDESQNS</sequence>
<dbReference type="InterPro" id="IPR012341">
    <property type="entry name" value="6hp_glycosidase-like_sf"/>
</dbReference>
<accession>A0AAI9E840</accession>
<dbReference type="SUPFAM" id="SSF48208">
    <property type="entry name" value="Six-hairpin glycosidases"/>
    <property type="match status" value="1"/>
</dbReference>
<dbReference type="Gene3D" id="1.50.10.10">
    <property type="match status" value="1"/>
</dbReference>
<dbReference type="PANTHER" id="PTHR41814">
    <property type="entry name" value="EXPRESSED PROTEIN"/>
    <property type="match status" value="1"/>
</dbReference>
<dbReference type="EMBL" id="CAVMBE010000008">
    <property type="protein sequence ID" value="CAK3868409.1"/>
    <property type="molecule type" value="Genomic_DNA"/>
</dbReference>
<dbReference type="InterPro" id="IPR010905">
    <property type="entry name" value="Glyco_hydro_88"/>
</dbReference>
<gene>
    <name evidence="2" type="ORF">LECACI_7A001940</name>
</gene>
<keyword evidence="1 2" id="KW-0378">Hydrolase</keyword>
<evidence type="ECO:0000256" key="1">
    <source>
        <dbReference type="ARBA" id="ARBA00022801"/>
    </source>
</evidence>
<dbReference type="Proteomes" id="UP001296104">
    <property type="component" value="Unassembled WGS sequence"/>
</dbReference>
<comment type="caution">
    <text evidence="2">The sequence shown here is derived from an EMBL/GenBank/DDBJ whole genome shotgun (WGS) entry which is preliminary data.</text>
</comment>